<keyword evidence="6" id="KW-0472">Membrane</keyword>
<dbReference type="AlphaFoldDB" id="A0A821Q7D2"/>
<accession>A0A821Q7D2</accession>
<reference evidence="8" key="1">
    <citation type="submission" date="2021-02" db="EMBL/GenBank/DDBJ databases">
        <authorList>
            <person name="Steward A R."/>
        </authorList>
    </citation>
    <scope>NUCLEOTIDE SEQUENCE</scope>
</reference>
<name>A0A821Q7D2_9NEOP</name>
<sequence>MNIAPTKCLWLGSGWGESNKIEVVIAGILVALIIGSFTSIPCVPLISEQIDTLRQAFYFSDLEYRKEHLGLRLETSKCRKKAFTMLEDCKAVTNPDDKYSFVALLDIVLTDAGKRTCTGTIIHDTVVITAAHCFTREPDDEIQVELTACFVVIGTKKMFDTGYEQYFPIERVVIHPKYKGWTADLALVFTFASMVSDKPGRTVPLVSDHMKTVVDANVTVLSWGHCKDEDQNKHTATIQQLEETGSSSTSHEAVDQPTTDFKNQTSDSYEDYELSNLATKRTLTDSPSIMSKLDIRKHRSAYLQTTGNVMSYYKNNWRRKMGAQEDSGAPAMRHGHIVGVTVGGAEFDGDHVAVAMKISCFCSWIAENLPDGGPSMQCCTNCCDIQKQSMEYSGEAFHQARKKKKKV</sequence>
<evidence type="ECO:0000313" key="9">
    <source>
        <dbReference type="Proteomes" id="UP000663880"/>
    </source>
</evidence>
<feature type="transmembrane region" description="Helical" evidence="6">
    <location>
        <begin position="21"/>
        <end position="40"/>
    </location>
</feature>
<dbReference type="InterPro" id="IPR043504">
    <property type="entry name" value="Peptidase_S1_PA_chymotrypsin"/>
</dbReference>
<keyword evidence="3" id="KW-0720">Serine protease</keyword>
<dbReference type="OrthoDB" id="7439147at2759"/>
<dbReference type="InterPro" id="IPR009003">
    <property type="entry name" value="Peptidase_S1_PA"/>
</dbReference>
<evidence type="ECO:0000256" key="5">
    <source>
        <dbReference type="SAM" id="MobiDB-lite"/>
    </source>
</evidence>
<protein>
    <recommendedName>
        <fullName evidence="7">Peptidase S1 domain-containing protein</fullName>
    </recommendedName>
</protein>
<evidence type="ECO:0000256" key="6">
    <source>
        <dbReference type="SAM" id="Phobius"/>
    </source>
</evidence>
<feature type="domain" description="Peptidase S1" evidence="7">
    <location>
        <begin position="98"/>
        <end position="370"/>
    </location>
</feature>
<dbReference type="SMART" id="SM00020">
    <property type="entry name" value="Tryp_SPc"/>
    <property type="match status" value="1"/>
</dbReference>
<dbReference type="Gene3D" id="2.40.10.10">
    <property type="entry name" value="Trypsin-like serine proteases"/>
    <property type="match status" value="1"/>
</dbReference>
<dbReference type="GO" id="GO:0004252">
    <property type="term" value="F:serine-type endopeptidase activity"/>
    <property type="evidence" value="ECO:0007669"/>
    <property type="project" value="InterPro"/>
</dbReference>
<dbReference type="InterPro" id="IPR050430">
    <property type="entry name" value="Peptidase_S1"/>
</dbReference>
<evidence type="ECO:0000256" key="4">
    <source>
        <dbReference type="ARBA" id="ARBA00023157"/>
    </source>
</evidence>
<dbReference type="PANTHER" id="PTHR24276:SF98">
    <property type="entry name" value="FI18310P1-RELATED"/>
    <property type="match status" value="1"/>
</dbReference>
<evidence type="ECO:0000256" key="2">
    <source>
        <dbReference type="ARBA" id="ARBA00022801"/>
    </source>
</evidence>
<dbReference type="PROSITE" id="PS50240">
    <property type="entry name" value="TRYPSIN_DOM"/>
    <property type="match status" value="1"/>
</dbReference>
<dbReference type="PANTHER" id="PTHR24276">
    <property type="entry name" value="POLYSERASE-RELATED"/>
    <property type="match status" value="1"/>
</dbReference>
<comment type="caution">
    <text evidence="8">The sequence shown here is derived from an EMBL/GenBank/DDBJ whole genome shotgun (WGS) entry which is preliminary data.</text>
</comment>
<dbReference type="EMBL" id="CAJOBZ010000008">
    <property type="protein sequence ID" value="CAF4820711.1"/>
    <property type="molecule type" value="Genomic_DNA"/>
</dbReference>
<feature type="region of interest" description="Disordered" evidence="5">
    <location>
        <begin position="241"/>
        <end position="266"/>
    </location>
</feature>
<dbReference type="InterPro" id="IPR001254">
    <property type="entry name" value="Trypsin_dom"/>
</dbReference>
<organism evidence="8 9">
    <name type="scientific">Pieris macdunnoughi</name>
    <dbReference type="NCBI Taxonomy" id="345717"/>
    <lineage>
        <taxon>Eukaryota</taxon>
        <taxon>Metazoa</taxon>
        <taxon>Ecdysozoa</taxon>
        <taxon>Arthropoda</taxon>
        <taxon>Hexapoda</taxon>
        <taxon>Insecta</taxon>
        <taxon>Pterygota</taxon>
        <taxon>Neoptera</taxon>
        <taxon>Endopterygota</taxon>
        <taxon>Lepidoptera</taxon>
        <taxon>Glossata</taxon>
        <taxon>Ditrysia</taxon>
        <taxon>Papilionoidea</taxon>
        <taxon>Pieridae</taxon>
        <taxon>Pierinae</taxon>
        <taxon>Pieris</taxon>
    </lineage>
</organism>
<dbReference type="PROSITE" id="PS00134">
    <property type="entry name" value="TRYPSIN_HIS"/>
    <property type="match status" value="1"/>
</dbReference>
<keyword evidence="1" id="KW-0645">Protease</keyword>
<dbReference type="SUPFAM" id="SSF50494">
    <property type="entry name" value="Trypsin-like serine proteases"/>
    <property type="match status" value="1"/>
</dbReference>
<evidence type="ECO:0000259" key="7">
    <source>
        <dbReference type="PROSITE" id="PS50240"/>
    </source>
</evidence>
<keyword evidence="2" id="KW-0378">Hydrolase</keyword>
<dbReference type="Pfam" id="PF00089">
    <property type="entry name" value="Trypsin"/>
    <property type="match status" value="1"/>
</dbReference>
<keyword evidence="9" id="KW-1185">Reference proteome</keyword>
<keyword evidence="6" id="KW-0812">Transmembrane</keyword>
<evidence type="ECO:0000256" key="1">
    <source>
        <dbReference type="ARBA" id="ARBA00022670"/>
    </source>
</evidence>
<dbReference type="Proteomes" id="UP000663880">
    <property type="component" value="Unassembled WGS sequence"/>
</dbReference>
<proteinExistence type="predicted"/>
<dbReference type="InterPro" id="IPR018114">
    <property type="entry name" value="TRYPSIN_HIS"/>
</dbReference>
<dbReference type="GO" id="GO:0006508">
    <property type="term" value="P:proteolysis"/>
    <property type="evidence" value="ECO:0007669"/>
    <property type="project" value="UniProtKB-KW"/>
</dbReference>
<evidence type="ECO:0000313" key="8">
    <source>
        <dbReference type="EMBL" id="CAF4820711.1"/>
    </source>
</evidence>
<gene>
    <name evidence="8" type="ORF">PMACD_LOCUS4584</name>
</gene>
<keyword evidence="6" id="KW-1133">Transmembrane helix</keyword>
<evidence type="ECO:0000256" key="3">
    <source>
        <dbReference type="ARBA" id="ARBA00022825"/>
    </source>
</evidence>
<keyword evidence="4" id="KW-1015">Disulfide bond</keyword>